<keyword evidence="10" id="KW-1185">Reference proteome</keyword>
<evidence type="ECO:0000256" key="3">
    <source>
        <dbReference type="ARBA" id="ARBA00022475"/>
    </source>
</evidence>
<feature type="transmembrane region" description="Helical" evidence="7">
    <location>
        <begin position="238"/>
        <end position="259"/>
    </location>
</feature>
<feature type="transmembrane region" description="Helical" evidence="7">
    <location>
        <begin position="42"/>
        <end position="62"/>
    </location>
</feature>
<keyword evidence="4 7" id="KW-0812">Transmembrane</keyword>
<feature type="transmembrane region" description="Helical" evidence="7">
    <location>
        <begin position="290"/>
        <end position="312"/>
    </location>
</feature>
<feature type="transmembrane region" description="Helical" evidence="7">
    <location>
        <begin position="82"/>
        <end position="103"/>
    </location>
</feature>
<evidence type="ECO:0000256" key="4">
    <source>
        <dbReference type="ARBA" id="ARBA00022692"/>
    </source>
</evidence>
<dbReference type="GO" id="GO:0016413">
    <property type="term" value="F:O-acetyltransferase activity"/>
    <property type="evidence" value="ECO:0007669"/>
    <property type="project" value="TreeGrafter"/>
</dbReference>
<dbReference type="EMBL" id="SELH01000013">
    <property type="protein sequence ID" value="TWP29855.1"/>
    <property type="molecule type" value="Genomic_DNA"/>
</dbReference>
<reference evidence="9 10" key="1">
    <citation type="submission" date="2019-02" db="EMBL/GenBank/DDBJ databases">
        <title>Apibacter muscae sp. nov.: a novel member of the house fly microbiota.</title>
        <authorList>
            <person name="Park R."/>
        </authorList>
    </citation>
    <scope>NUCLEOTIDE SEQUENCE [LARGE SCALE GENOMIC DNA]</scope>
    <source>
        <strain evidence="9 10">AL1</strain>
    </source>
</reference>
<feature type="transmembrane region" description="Helical" evidence="7">
    <location>
        <begin position="154"/>
        <end position="171"/>
    </location>
</feature>
<protein>
    <submittedName>
        <fullName evidence="9">Acyltransferase</fullName>
    </submittedName>
</protein>
<keyword evidence="9" id="KW-0808">Transferase</keyword>
<keyword evidence="5 7" id="KW-1133">Transmembrane helix</keyword>
<evidence type="ECO:0000259" key="8">
    <source>
        <dbReference type="Pfam" id="PF01757"/>
    </source>
</evidence>
<feature type="transmembrane region" description="Helical" evidence="7">
    <location>
        <begin position="123"/>
        <end position="142"/>
    </location>
</feature>
<feature type="transmembrane region" description="Helical" evidence="7">
    <location>
        <begin position="206"/>
        <end position="226"/>
    </location>
</feature>
<keyword evidence="3" id="KW-1003">Cell membrane</keyword>
<dbReference type="Pfam" id="PF01757">
    <property type="entry name" value="Acyl_transf_3"/>
    <property type="match status" value="1"/>
</dbReference>
<sequence>MKLNLLSRYRTQLMGVAILWVMFFHSHLPTEFSGILDFFKKMGYGGVDIFMLVSGFGVYYSISKDGSTKNFYFRRAIRILPYYLPIVLIVTIIANIAGIWKPIAFFYNLTTLGFWLNVGLMNIYDWFIPALISIYLFTPLFYKFFKINKTISTLVVILGAYIFSYLSVGTFDYLYNFTFRIPLYVMGFWLADYLKNHKDYKLSKNMISLITVIFIFGILLLCYLYYFTSVFSIYGNYLLPFIFITLPLCVYLCYIFSLFPNYKFPILTFLGSHSLTLFIFHEKILFYCSLFIKTILSDIIAFIVTVILAYYWQKFVDRIIERYMLKKNKQTI</sequence>
<name>A0A563DI30_9FLAO</name>
<evidence type="ECO:0000256" key="5">
    <source>
        <dbReference type="ARBA" id="ARBA00022989"/>
    </source>
</evidence>
<dbReference type="PANTHER" id="PTHR40074:SF2">
    <property type="entry name" value="O-ACETYLTRANSFERASE WECH"/>
    <property type="match status" value="1"/>
</dbReference>
<evidence type="ECO:0000256" key="7">
    <source>
        <dbReference type="SAM" id="Phobius"/>
    </source>
</evidence>
<dbReference type="GO" id="GO:0005886">
    <property type="term" value="C:plasma membrane"/>
    <property type="evidence" value="ECO:0007669"/>
    <property type="project" value="UniProtKB-SubCell"/>
</dbReference>
<proteinExistence type="inferred from homology"/>
<comment type="caution">
    <text evidence="9">The sequence shown here is derived from an EMBL/GenBank/DDBJ whole genome shotgun (WGS) entry which is preliminary data.</text>
</comment>
<dbReference type="GO" id="GO:0009246">
    <property type="term" value="P:enterobacterial common antigen biosynthetic process"/>
    <property type="evidence" value="ECO:0007669"/>
    <property type="project" value="TreeGrafter"/>
</dbReference>
<keyword evidence="6 7" id="KW-0472">Membrane</keyword>
<accession>A0A563DI30</accession>
<evidence type="ECO:0000313" key="10">
    <source>
        <dbReference type="Proteomes" id="UP000319499"/>
    </source>
</evidence>
<evidence type="ECO:0000256" key="6">
    <source>
        <dbReference type="ARBA" id="ARBA00023136"/>
    </source>
</evidence>
<comment type="subcellular location">
    <subcellularLocation>
        <location evidence="1">Cell membrane</location>
        <topology evidence="1">Multi-pass membrane protein</topology>
    </subcellularLocation>
</comment>
<comment type="similarity">
    <text evidence="2">Belongs to the acyltransferase 3 family.</text>
</comment>
<evidence type="ECO:0000256" key="1">
    <source>
        <dbReference type="ARBA" id="ARBA00004651"/>
    </source>
</evidence>
<feature type="domain" description="Acyltransferase 3" evidence="8">
    <location>
        <begin position="15"/>
        <end position="310"/>
    </location>
</feature>
<keyword evidence="9" id="KW-0012">Acyltransferase</keyword>
<dbReference type="AlphaFoldDB" id="A0A563DI30"/>
<organism evidence="9 10">
    <name type="scientific">Apibacter muscae</name>
    <dbReference type="NCBI Taxonomy" id="2509004"/>
    <lineage>
        <taxon>Bacteria</taxon>
        <taxon>Pseudomonadati</taxon>
        <taxon>Bacteroidota</taxon>
        <taxon>Flavobacteriia</taxon>
        <taxon>Flavobacteriales</taxon>
        <taxon>Weeksellaceae</taxon>
        <taxon>Apibacter</taxon>
    </lineage>
</organism>
<dbReference type="Proteomes" id="UP000319499">
    <property type="component" value="Unassembled WGS sequence"/>
</dbReference>
<dbReference type="PANTHER" id="PTHR40074">
    <property type="entry name" value="O-ACETYLTRANSFERASE WECH"/>
    <property type="match status" value="1"/>
</dbReference>
<feature type="transmembrane region" description="Helical" evidence="7">
    <location>
        <begin position="12"/>
        <end position="30"/>
    </location>
</feature>
<gene>
    <name evidence="9" type="ORF">ETU09_02420</name>
</gene>
<dbReference type="RefSeq" id="WP_146291650.1">
    <property type="nucleotide sequence ID" value="NZ_SELH01000013.1"/>
</dbReference>
<dbReference type="OrthoDB" id="9796461at2"/>
<evidence type="ECO:0000313" key="9">
    <source>
        <dbReference type="EMBL" id="TWP29855.1"/>
    </source>
</evidence>
<evidence type="ECO:0000256" key="2">
    <source>
        <dbReference type="ARBA" id="ARBA00007400"/>
    </source>
</evidence>
<dbReference type="InterPro" id="IPR002656">
    <property type="entry name" value="Acyl_transf_3_dom"/>
</dbReference>